<organism evidence="1 2">
    <name type="scientific">Slackia piriformis YIT 12062</name>
    <dbReference type="NCBI Taxonomy" id="742818"/>
    <lineage>
        <taxon>Bacteria</taxon>
        <taxon>Bacillati</taxon>
        <taxon>Actinomycetota</taxon>
        <taxon>Coriobacteriia</taxon>
        <taxon>Eggerthellales</taxon>
        <taxon>Eggerthellaceae</taxon>
        <taxon>Slackia</taxon>
    </lineage>
</organism>
<evidence type="ECO:0000313" key="1">
    <source>
        <dbReference type="EMBL" id="EJZ83124.1"/>
    </source>
</evidence>
<comment type="caution">
    <text evidence="1">The sequence shown here is derived from an EMBL/GenBank/DDBJ whole genome shotgun (WGS) entry which is preliminary data.</text>
</comment>
<dbReference type="Pfam" id="PF05258">
    <property type="entry name" value="DciA"/>
    <property type="match status" value="1"/>
</dbReference>
<proteinExistence type="predicted"/>
<dbReference type="eggNOG" id="ENOG5031TY0">
    <property type="taxonomic scope" value="Bacteria"/>
</dbReference>
<dbReference type="InParanoid" id="K0YUJ5"/>
<accession>K0YUJ5</accession>
<evidence type="ECO:0000313" key="2">
    <source>
        <dbReference type="Proteomes" id="UP000006069"/>
    </source>
</evidence>
<dbReference type="HOGENOM" id="CLU_1539044_0_0_11"/>
<dbReference type="EMBL" id="ADMD01000009">
    <property type="protein sequence ID" value="EJZ83124.1"/>
    <property type="molecule type" value="Genomic_DNA"/>
</dbReference>
<name>K0YUJ5_9ACTN</name>
<reference evidence="1 2" key="1">
    <citation type="submission" date="2012-08" db="EMBL/GenBank/DDBJ databases">
        <title>The Genome Sequence of Slackia piriformis YIT 12062.</title>
        <authorList>
            <consortium name="The Broad Institute Genome Sequencing Platform"/>
            <person name="Earl A."/>
            <person name="Ward D."/>
            <person name="Feldgarden M."/>
            <person name="Gevers D."/>
            <person name="Morotomi M."/>
            <person name="Walker B."/>
            <person name="Young S.K."/>
            <person name="Zeng Q."/>
            <person name="Gargeya S."/>
            <person name="Fitzgerald M."/>
            <person name="Haas B."/>
            <person name="Abouelleil A."/>
            <person name="Alvarado L."/>
            <person name="Arachchi H.M."/>
            <person name="Berlin A.M."/>
            <person name="Chapman S.B."/>
            <person name="Goldberg J."/>
            <person name="Griggs A."/>
            <person name="Gujja S."/>
            <person name="Hansen M."/>
            <person name="Howarth C."/>
            <person name="Imamovic A."/>
            <person name="Larimer J."/>
            <person name="McCowen C."/>
            <person name="Montmayeur A."/>
            <person name="Murphy C."/>
            <person name="Neiman D."/>
            <person name="Pearson M."/>
            <person name="Priest M."/>
            <person name="Roberts A."/>
            <person name="Saif S."/>
            <person name="Shea T."/>
            <person name="Sisk P."/>
            <person name="Sykes S."/>
            <person name="Wortman J."/>
            <person name="Nusbaum C."/>
            <person name="Birren B."/>
        </authorList>
    </citation>
    <scope>NUCLEOTIDE SEQUENCE [LARGE SCALE GENOMIC DNA]</scope>
    <source>
        <strain evidence="1 2">YIT 12062</strain>
    </source>
</reference>
<evidence type="ECO:0008006" key="3">
    <source>
        <dbReference type="Google" id="ProtNLM"/>
    </source>
</evidence>
<dbReference type="AlphaFoldDB" id="K0YUJ5"/>
<keyword evidence="2" id="KW-1185">Reference proteome</keyword>
<dbReference type="InterPro" id="IPR007922">
    <property type="entry name" value="DciA-like"/>
</dbReference>
<protein>
    <recommendedName>
        <fullName evidence="3">DUF721 domain-containing protein</fullName>
    </recommendedName>
</protein>
<sequence>MSSMKSFSSVLQNSLRSTAASSELAAKAARANKVKQMWREAVDPVFLDHTNAVYIVREGDEKTLIVYVDDSMFAAELNARRELIKLKFLQKFNEEIEEFKILISRGRYKQNYPFRDQGGDPFYVEPAVRVPLPEERKAELEEQCSLISDERLRKSLLKAMISDLEWKSGIEKRKSNNRAL</sequence>
<dbReference type="Proteomes" id="UP000006069">
    <property type="component" value="Unassembled WGS sequence"/>
</dbReference>
<dbReference type="OrthoDB" id="3177761at2"/>
<gene>
    <name evidence="1" type="ORF">HMPREF9451_01637</name>
</gene>
<dbReference type="PATRIC" id="fig|742818.3.peg.1724"/>